<proteinExistence type="predicted"/>
<feature type="compositionally biased region" description="Basic residues" evidence="1">
    <location>
        <begin position="380"/>
        <end position="392"/>
    </location>
</feature>
<feature type="region of interest" description="Disordered" evidence="1">
    <location>
        <begin position="420"/>
        <end position="465"/>
    </location>
</feature>
<feature type="compositionally biased region" description="Basic and acidic residues" evidence="1">
    <location>
        <begin position="218"/>
        <end position="227"/>
    </location>
</feature>
<dbReference type="AlphaFoldDB" id="A0A6J4L894"/>
<feature type="compositionally biased region" description="Basic residues" evidence="1">
    <location>
        <begin position="536"/>
        <end position="545"/>
    </location>
</feature>
<name>A0A6J4L894_9BACT</name>
<feature type="compositionally biased region" description="Low complexity" evidence="1">
    <location>
        <begin position="60"/>
        <end position="74"/>
    </location>
</feature>
<feature type="compositionally biased region" description="Low complexity" evidence="1">
    <location>
        <begin position="208"/>
        <end position="217"/>
    </location>
</feature>
<feature type="compositionally biased region" description="Basic residues" evidence="1">
    <location>
        <begin position="493"/>
        <end position="507"/>
    </location>
</feature>
<sequence length="565" mass="61041">GAPRHPRHRRPHHRPEPTSDAAHSTQVPRLRGGDRARTPARLPHEREPDARAGGERRGGAVRPGARPRAALPRRPGGRGVRGLQDARRRAAARAAARDRRAVRRGEGFGRVRAQGVRRAAVRAPRAGGCGRAAGCRARDGGAHPRPLAAAHAGPRLGRRALVAHPAAVRVRGAGRALPRGVLLGLVLHDARPRRERADRGRALDARQLRPPRAAGGARAEREPHVLPEPEPAALPRRDGGAVRAGGRHRAGAALPRRARGRARVLDARRGAARARHRAAARGAAAERRAPQPLLGRPPRAAPGVVPRGLPPRRGAAGGAARGAVPRHPRGRRERLGLLQPVDARLRRPPLARDHGARAGGPQQPAVQRRAHDRRAAPRAGRARGRRGGRALRLGRVRAPRRPRRRRVRLGRRLLLRRALAHGRARRRPADDGRGRAPLLRARDGGAGAGDRGAAGARVSQGRRLRDDAREVGAAVGRAQRLAAAAVDGDRGRAPLRPRRPRRRRARPVARAQPPHVPERGEDDREVRRGGPEPARRWRRVPHAGRLRLDERRRARALGAGGGPAV</sequence>
<evidence type="ECO:0000313" key="2">
    <source>
        <dbReference type="EMBL" id="CAA9323992.1"/>
    </source>
</evidence>
<gene>
    <name evidence="2" type="ORF">AVDCRST_MAG11-2144</name>
</gene>
<feature type="compositionally biased region" description="Basic residues" evidence="1">
    <location>
        <begin position="270"/>
        <end position="279"/>
    </location>
</feature>
<keyword evidence="2" id="KW-0326">Glycosidase</keyword>
<feature type="compositionally biased region" description="Basic and acidic residues" evidence="1">
    <location>
        <begin position="193"/>
        <end position="207"/>
    </location>
</feature>
<keyword evidence="2" id="KW-0378">Hydrolase</keyword>
<feature type="compositionally biased region" description="Basic residues" evidence="1">
    <location>
        <begin position="1"/>
        <end position="13"/>
    </location>
</feature>
<feature type="region of interest" description="Disordered" evidence="1">
    <location>
        <begin position="193"/>
        <end position="392"/>
    </location>
</feature>
<organism evidence="2">
    <name type="scientific">uncultured Gemmatimonadaceae bacterium</name>
    <dbReference type="NCBI Taxonomy" id="246130"/>
    <lineage>
        <taxon>Bacteria</taxon>
        <taxon>Pseudomonadati</taxon>
        <taxon>Gemmatimonadota</taxon>
        <taxon>Gemmatimonadia</taxon>
        <taxon>Gemmatimonadales</taxon>
        <taxon>Gemmatimonadaceae</taxon>
        <taxon>environmental samples</taxon>
    </lineage>
</organism>
<feature type="compositionally biased region" description="Basic and acidic residues" evidence="1">
    <location>
        <begin position="31"/>
        <end position="58"/>
    </location>
</feature>
<feature type="region of interest" description="Disordered" evidence="1">
    <location>
        <begin position="1"/>
        <end position="85"/>
    </location>
</feature>
<feature type="region of interest" description="Disordered" evidence="1">
    <location>
        <begin position="483"/>
        <end position="565"/>
    </location>
</feature>
<feature type="compositionally biased region" description="Basic residues" evidence="1">
    <location>
        <begin position="245"/>
        <end position="262"/>
    </location>
</feature>
<feature type="non-terminal residue" evidence="2">
    <location>
        <position position="565"/>
    </location>
</feature>
<feature type="compositionally biased region" description="Basic and acidic residues" evidence="1">
    <location>
        <begin position="516"/>
        <end position="535"/>
    </location>
</feature>
<reference evidence="2" key="1">
    <citation type="submission" date="2020-02" db="EMBL/GenBank/DDBJ databases">
        <authorList>
            <person name="Meier V. D."/>
        </authorList>
    </citation>
    <scope>NUCLEOTIDE SEQUENCE</scope>
    <source>
        <strain evidence="2">AVDCRST_MAG11</strain>
    </source>
</reference>
<dbReference type="EMBL" id="CADCTU010000503">
    <property type="protein sequence ID" value="CAA9323992.1"/>
    <property type="molecule type" value="Genomic_DNA"/>
</dbReference>
<dbReference type="EC" id="3.2.1.28" evidence="2"/>
<protein>
    <submittedName>
        <fullName evidence="2">GH37</fullName>
        <ecNumber evidence="2">3.2.1.28</ecNumber>
    </submittedName>
</protein>
<evidence type="ECO:0000256" key="1">
    <source>
        <dbReference type="SAM" id="MobiDB-lite"/>
    </source>
</evidence>
<accession>A0A6J4L894</accession>
<feature type="non-terminal residue" evidence="2">
    <location>
        <position position="1"/>
    </location>
</feature>
<feature type="compositionally biased region" description="Low complexity" evidence="1">
    <location>
        <begin position="296"/>
        <end position="314"/>
    </location>
</feature>
<dbReference type="GO" id="GO:0004555">
    <property type="term" value="F:alpha,alpha-trehalase activity"/>
    <property type="evidence" value="ECO:0007669"/>
    <property type="project" value="UniProtKB-EC"/>
</dbReference>